<dbReference type="Proteomes" id="UP000653797">
    <property type="component" value="Unassembled WGS sequence"/>
</dbReference>
<keyword evidence="2" id="KW-1185">Reference proteome</keyword>
<reference evidence="1" key="1">
    <citation type="submission" date="2020-09" db="EMBL/GenBank/DDBJ databases">
        <authorList>
            <person name="Kim M.K."/>
        </authorList>
    </citation>
    <scope>NUCLEOTIDE SEQUENCE</scope>
    <source>
        <strain evidence="1">BT704</strain>
    </source>
</reference>
<accession>A0A927B5U2</accession>
<dbReference type="Pfam" id="PF13585">
    <property type="entry name" value="CHU_C"/>
    <property type="match status" value="1"/>
</dbReference>
<evidence type="ECO:0000313" key="1">
    <source>
        <dbReference type="EMBL" id="MBD2756215.1"/>
    </source>
</evidence>
<dbReference type="EMBL" id="JACXAA010000011">
    <property type="protein sequence ID" value="MBD2756215.1"/>
    <property type="molecule type" value="Genomic_DNA"/>
</dbReference>
<evidence type="ECO:0000313" key="2">
    <source>
        <dbReference type="Proteomes" id="UP000653797"/>
    </source>
</evidence>
<dbReference type="SUPFAM" id="SSF49299">
    <property type="entry name" value="PKD domain"/>
    <property type="match status" value="1"/>
</dbReference>
<dbReference type="NCBIfam" id="TIGR04131">
    <property type="entry name" value="Bac_Flav_CTERM"/>
    <property type="match status" value="1"/>
</dbReference>
<proteinExistence type="predicted"/>
<protein>
    <submittedName>
        <fullName evidence="1">Gliding motility-associated C-terminal domain-containing protein</fullName>
    </submittedName>
</protein>
<organism evidence="1 2">
    <name type="scientific">Spirosoma validum</name>
    <dbReference type="NCBI Taxonomy" id="2771355"/>
    <lineage>
        <taxon>Bacteria</taxon>
        <taxon>Pseudomonadati</taxon>
        <taxon>Bacteroidota</taxon>
        <taxon>Cytophagia</taxon>
        <taxon>Cytophagales</taxon>
        <taxon>Cytophagaceae</taxon>
        <taxon>Spirosoma</taxon>
    </lineage>
</organism>
<name>A0A927B5U2_9BACT</name>
<dbReference type="Gene3D" id="2.60.40.10">
    <property type="entry name" value="Immunoglobulins"/>
    <property type="match status" value="2"/>
</dbReference>
<dbReference type="InterPro" id="IPR026341">
    <property type="entry name" value="T9SS_type_B"/>
</dbReference>
<dbReference type="InterPro" id="IPR035986">
    <property type="entry name" value="PKD_dom_sf"/>
</dbReference>
<sequence length="794" mass="85950">MPYANQFARWQLYLCVFLGCLPLLASATHIVGGHLEMKALGDKPGHFRISLVYCFDELQAWPAAANALIVIYRKQDNQLIDSLRIDNQTINGRPPVIFANEACATQAKMKISLVRYEGDVQLNPNTYTDPSGYYLAYQTCCRNGGITNIQRPNRAGYVYYLEFPPLIKDGKAVTNSSPAFGTLDGEYICINKPFRFNFNASDTDGDQLRYSITTPLYGFQDANGNPYIRAAPYPEVQWIAGYGPDNTIPGNPPLSINPQTGELSVTATKLGLFVFAIRVEEFRNGEKIGEIRRDYQFLVTDCPTAIPPTASIAIQNQPTGATEANLCEGKSAELQATVNKDWHYQWKINGSNITGATSPTITVTEPGEYSLETSLKNQCSQSQRSTKVTIKRNTSVLKLAVEGKLCSPTDKVTLKAPAGTSYSYIWYLDKQEQTNQTTALFTTSQPGHYTALVKDPAGCVSHTDTVTLSIRIPPQATITSSASALCQGDSVALQGGGGITYVWNLNNQVIPNALKATFYARQPGTYSVSVSDSAGCSATSQPISLSVVTKINVTLDSLKAICGTNGSPISLNGYPAGGVFAGIGTADSHFDPSKAGVGQHLITYTVKGVSACQSGSASRYVAVNAVPSVTLPPELSTSKGGTVDLRPVLTSQPVHSQWQPTTYLTDPTQPITQATGVDNDISYTLQIEDAEGCRAEATVHVVVRQRIGIPDAFTPNGDGVNEVWELKGIDAYPEAELTIYNRWGQIIFYTNGGYSQPFNGIFNGQKLPDGAYTYTLKPTPKQAQNINGVVLLIR</sequence>
<dbReference type="InterPro" id="IPR013783">
    <property type="entry name" value="Ig-like_fold"/>
</dbReference>
<dbReference type="AlphaFoldDB" id="A0A927B5U2"/>
<gene>
    <name evidence="1" type="ORF">IC230_25180</name>
</gene>
<comment type="caution">
    <text evidence="1">The sequence shown here is derived from an EMBL/GenBank/DDBJ whole genome shotgun (WGS) entry which is preliminary data.</text>
</comment>
<dbReference type="RefSeq" id="WP_191041836.1">
    <property type="nucleotide sequence ID" value="NZ_JACXAA010000011.1"/>
</dbReference>